<dbReference type="PANTHER" id="PTHR34277">
    <property type="entry name" value="CLAVATA3/ESR (CLE)-RELATED PROTEIN 26"/>
    <property type="match status" value="1"/>
</dbReference>
<dbReference type="InterPro" id="IPR039316">
    <property type="entry name" value="CLE25/26"/>
</dbReference>
<feature type="region of interest" description="Disordered" evidence="1">
    <location>
        <begin position="67"/>
        <end position="86"/>
    </location>
</feature>
<dbReference type="Proteomes" id="UP000290289">
    <property type="component" value="Chromosome 16"/>
</dbReference>
<organism evidence="3 4">
    <name type="scientific">Malus domestica</name>
    <name type="common">Apple</name>
    <name type="synonym">Pyrus malus</name>
    <dbReference type="NCBI Taxonomy" id="3750"/>
    <lineage>
        <taxon>Eukaryota</taxon>
        <taxon>Viridiplantae</taxon>
        <taxon>Streptophyta</taxon>
        <taxon>Embryophyta</taxon>
        <taxon>Tracheophyta</taxon>
        <taxon>Spermatophyta</taxon>
        <taxon>Magnoliopsida</taxon>
        <taxon>eudicotyledons</taxon>
        <taxon>Gunneridae</taxon>
        <taxon>Pentapetalae</taxon>
        <taxon>rosids</taxon>
        <taxon>fabids</taxon>
        <taxon>Rosales</taxon>
        <taxon>Rosaceae</taxon>
        <taxon>Amygdaloideae</taxon>
        <taxon>Maleae</taxon>
        <taxon>Malus</taxon>
    </lineage>
</organism>
<reference evidence="3 4" key="1">
    <citation type="submission" date="2018-10" db="EMBL/GenBank/DDBJ databases">
        <title>A high-quality apple genome assembly.</title>
        <authorList>
            <person name="Hu J."/>
        </authorList>
    </citation>
    <scope>NUCLEOTIDE SEQUENCE [LARGE SCALE GENOMIC DNA]</scope>
    <source>
        <strain evidence="4">cv. HFTH1</strain>
        <tissue evidence="3">Young leaf</tissue>
    </source>
</reference>
<evidence type="ECO:0000256" key="2">
    <source>
        <dbReference type="SAM" id="Phobius"/>
    </source>
</evidence>
<keyword evidence="4" id="KW-1185">Reference proteome</keyword>
<keyword evidence="2" id="KW-0472">Membrane</keyword>
<keyword evidence="2" id="KW-0812">Transmembrane</keyword>
<dbReference type="PANTHER" id="PTHR34277:SF2">
    <property type="entry name" value="CLAVATA3_ESR (CLE)-RELATED PROTEIN 26"/>
    <property type="match status" value="1"/>
</dbReference>
<evidence type="ECO:0000256" key="1">
    <source>
        <dbReference type="SAM" id="MobiDB-lite"/>
    </source>
</evidence>
<keyword evidence="2" id="KW-1133">Transmembrane helix</keyword>
<feature type="transmembrane region" description="Helical" evidence="2">
    <location>
        <begin position="7"/>
        <end position="26"/>
    </location>
</feature>
<gene>
    <name evidence="3" type="ORF">DVH24_007095</name>
</gene>
<protein>
    <submittedName>
        <fullName evidence="3">Uncharacterized protein</fullName>
    </submittedName>
</protein>
<comment type="caution">
    <text evidence="3">The sequence shown here is derived from an EMBL/GenBank/DDBJ whole genome shotgun (WGS) entry which is preliminary data.</text>
</comment>
<sequence length="139" mass="15418">MGGGVSCLKLFLQTLTVVGFICFLLVGTLETQGGTSIAASKHADAVGREKLVHPDLNLNYMVSKRRVPKGPDPIHNRRAGSSGRPPALDKATVGFCKNLLGRVDELQVAHYNRGNHIFFKFDTKEQNNRLYSFMWDNKT</sequence>
<evidence type="ECO:0000313" key="4">
    <source>
        <dbReference type="Proteomes" id="UP000290289"/>
    </source>
</evidence>
<dbReference type="EMBL" id="RDQH01000342">
    <property type="protein sequence ID" value="RXH69839.1"/>
    <property type="molecule type" value="Genomic_DNA"/>
</dbReference>
<evidence type="ECO:0000313" key="3">
    <source>
        <dbReference type="EMBL" id="RXH69839.1"/>
    </source>
</evidence>
<dbReference type="AlphaFoldDB" id="A0A498HFQ3"/>
<accession>A0A498HFQ3</accession>
<name>A0A498HFQ3_MALDO</name>
<proteinExistence type="predicted"/>